<accession>A0AB39RN07</accession>
<organism evidence="4">
    <name type="scientific">Streptomyces sp. R41</name>
    <dbReference type="NCBI Taxonomy" id="3238632"/>
    <lineage>
        <taxon>Bacteria</taxon>
        <taxon>Bacillati</taxon>
        <taxon>Actinomycetota</taxon>
        <taxon>Actinomycetes</taxon>
        <taxon>Kitasatosporales</taxon>
        <taxon>Streptomycetaceae</taxon>
        <taxon>Streptomyces</taxon>
    </lineage>
</organism>
<feature type="compositionally biased region" description="Polar residues" evidence="1">
    <location>
        <begin position="396"/>
        <end position="417"/>
    </location>
</feature>
<feature type="signal peptide" evidence="2">
    <location>
        <begin position="1"/>
        <end position="27"/>
    </location>
</feature>
<evidence type="ECO:0000256" key="1">
    <source>
        <dbReference type="SAM" id="MobiDB-lite"/>
    </source>
</evidence>
<sequence>MRPRRRTRAPLAAVVACAALTGSLLQAAPATAASKPNPGRSHATPPAPPGGITHPGSKLGKGWNTSKDRAVTVAADTDGVHVLVADSAKAYAWKTAAVLAEPGMPADTWIGNQCVIDQAHAAVVYAPRTFTNKPDLMQGGAFTAIVNLDSGTVTKLPFTASLAYFDPSCNPDTHTAAFTAYRDMNDPESTKSRVVTVNTAGQTTGTTVTGGEVTSAVPVKDGTVAARGRSLVHIDRSGKVKNLTAADSAPFDIRPTAHGQIAFVDRSGDTTARAKLFTGHAKPSVIASGKVGDLDLTQGAAGRVFLTGHPTGTPHTKGTGVTRIDAPSNTDISTLGRLAVHPVLTPGVRAGLERIKNSGKGFTKAEASSQERPAQAPATVTSDAPTTVTSTATTTGEKITQSVHETTASAGTSTFSPALTDGGSPGKKKLARTAAAAVSHTPVDTDRWCSVSRNDTGAQALQPTPNQVEWAVDMAVRGKLHAGVIRQGGYRNQTGMSSIDPQGLFPPPTLKGGDGKGRIPANVLLGIMAQESNLWQAEGGSIPGQMGSPLAAVDGYYGHKAVDGDPDAYWQINWDKSDCGYGVGQVTDGMRLAGHEKTNETSLSPALQKAVAVDYATNIAASMKILASKWNEVHTDAQKVTVNNDDPSMVENWFTAVWNYNLGFNPPSEASKHDGHWGLGWYNNPANPLYKKSWGHPFMDTSVDGSEANKDAAHPQDWPYEEKVMGWSAWSIDTGFSYGTSGRQDWKGESGFSSAGFQPAWWTSPGQRSQVSPPLSTFCNGNNNCDPNTPPDCKTEACYAKYWWNKPSVQWKTNCANDCGHENIKYQTEIPEPGRGYRLKNGTPVCSGAPTGSHVVASVPNGTESWSDCGQVTSSGTFQFTFYPGTEGRYEAKADLHQVGGGYGGHFWYAHTRDRSHLGGPSGYMTVDGTWTLGESMDLAQVYVHVPDTGAQTRRAHYVVNGAVGGPYDRYVNQDGNSGKWVSLGAYKFTSAPSVSLSSYTPTDGSADDDIAWGAVAFQPVKGKFVHRSLTAAAIFDPNQNLDSNMPEEMYTPLRNAKTLHDWGQGLAYQGPRWDNPGADARGLSYEARCPTAKAVGECTGQKTWDAADQWYKDIKAGGEKPTSDGSAPAMSIPVWMGMSNQRPDPSQPASVALKGDNSYKIKSDVDVTFVSDDSGKIVSGSEGASYRVRVGNAHLPYFVTNIMKAIEADYGIPKPDIDYTTQDALEYGNVLTSHPYTDGDTPGQAYFPHFRGARLNADRSCVDFRAVGGGVHGYRPMVAHKYINDNVKAWVDKINSNLETNYAVKNFAGDIYSMFFKNSGDNNVFGSMIGNAPPIWQDVAAAFCADGSVKPMHQEENGDAAPHNGIVFQSYMPDLYLYIDDRMTDNLGRPSNSRISGGDWKDFSNFPLTAPNGNAFGTCSAATRGSGGNPWNVEPPVPVIGDGPGYRPSNVVHCDDPANRFSDNYTQ</sequence>
<feature type="region of interest" description="Disordered" evidence="1">
    <location>
        <begin position="29"/>
        <end position="64"/>
    </location>
</feature>
<feature type="compositionally biased region" description="Low complexity" evidence="1">
    <location>
        <begin position="376"/>
        <end position="395"/>
    </location>
</feature>
<evidence type="ECO:0000256" key="2">
    <source>
        <dbReference type="SAM" id="SignalP"/>
    </source>
</evidence>
<feature type="chain" id="PRO_5044342725" description="Golvesin/Xly CBD-like domain-containing protein" evidence="2">
    <location>
        <begin position="28"/>
        <end position="1468"/>
    </location>
</feature>
<reference evidence="4" key="1">
    <citation type="submission" date="2024-07" db="EMBL/GenBank/DDBJ databases">
        <authorList>
            <person name="Yu S.T."/>
        </authorList>
    </citation>
    <scope>NUCLEOTIDE SEQUENCE</scope>
    <source>
        <strain evidence="4">R41</strain>
    </source>
</reference>
<keyword evidence="2" id="KW-0732">Signal</keyword>
<dbReference type="SUPFAM" id="SSF75011">
    <property type="entry name" value="3-carboxy-cis,cis-mucoante lactonizing enzyme"/>
    <property type="match status" value="1"/>
</dbReference>
<feature type="compositionally biased region" description="Polar residues" evidence="1">
    <location>
        <begin position="1139"/>
        <end position="1150"/>
    </location>
</feature>
<dbReference type="EMBL" id="CP163443">
    <property type="protein sequence ID" value="XDQ56998.1"/>
    <property type="molecule type" value="Genomic_DNA"/>
</dbReference>
<name>A0AB39RN07_9ACTN</name>
<evidence type="ECO:0000313" key="4">
    <source>
        <dbReference type="EMBL" id="XDQ56998.1"/>
    </source>
</evidence>
<feature type="domain" description="Golvesin/Xly CBD-like" evidence="3">
    <location>
        <begin position="941"/>
        <end position="998"/>
    </location>
</feature>
<feature type="region of interest" description="Disordered" evidence="1">
    <location>
        <begin position="1118"/>
        <end position="1152"/>
    </location>
</feature>
<gene>
    <name evidence="4" type="ORF">AB5J53_37605</name>
</gene>
<dbReference type="Pfam" id="PF25275">
    <property type="entry name" value="Golvesin_C"/>
    <property type="match status" value="1"/>
</dbReference>
<protein>
    <recommendedName>
        <fullName evidence="3">Golvesin/Xly CBD-like domain-containing protein</fullName>
    </recommendedName>
</protein>
<dbReference type="RefSeq" id="WP_369250069.1">
    <property type="nucleotide sequence ID" value="NZ_CP163443.1"/>
</dbReference>
<feature type="region of interest" description="Disordered" evidence="1">
    <location>
        <begin position="359"/>
        <end position="428"/>
    </location>
</feature>
<evidence type="ECO:0000259" key="3">
    <source>
        <dbReference type="Pfam" id="PF25275"/>
    </source>
</evidence>
<dbReference type="InterPro" id="IPR033803">
    <property type="entry name" value="CBD-like_Golvesin-Xly"/>
</dbReference>
<proteinExistence type="predicted"/>